<dbReference type="AlphaFoldDB" id="A0A0S4TUP2"/>
<accession>A0A0S4TUP2</accession>
<organism evidence="1">
    <name type="scientific">Ralstonia solanacearum</name>
    <name type="common">Pseudomonas solanacearum</name>
    <dbReference type="NCBI Taxonomy" id="305"/>
    <lineage>
        <taxon>Bacteria</taxon>
        <taxon>Pseudomonadati</taxon>
        <taxon>Pseudomonadota</taxon>
        <taxon>Betaproteobacteria</taxon>
        <taxon>Burkholderiales</taxon>
        <taxon>Burkholderiaceae</taxon>
        <taxon>Ralstonia</taxon>
        <taxon>Ralstonia solanacearum species complex</taxon>
    </lineage>
</organism>
<reference evidence="1" key="1">
    <citation type="submission" date="2015-10" db="EMBL/GenBank/DDBJ databases">
        <authorList>
            <person name="Gilbert D.G."/>
        </authorList>
    </citation>
    <scope>NUCLEOTIDE SEQUENCE</scope>
    <source>
        <strain evidence="1">Phyl III-seqv23</strain>
    </source>
</reference>
<protein>
    <submittedName>
        <fullName evidence="1">Uncharacterized protein</fullName>
    </submittedName>
</protein>
<dbReference type="EMBL" id="LN899819">
    <property type="protein sequence ID" value="CUV13261.1"/>
    <property type="molecule type" value="Genomic_DNA"/>
</dbReference>
<sequence length="61" mass="7311">MQAPNRKRQQHDRNPSPFLQTWHVAPPALSMERLFTIDQNIFNMKFKNRHWIALQALLQSL</sequence>
<gene>
    <name evidence="1" type="ORF">RUN39_v1_530105</name>
</gene>
<proteinExistence type="predicted"/>
<name>A0A0S4TUP2_RALSL</name>
<evidence type="ECO:0000313" key="1">
    <source>
        <dbReference type="EMBL" id="CUV13261.1"/>
    </source>
</evidence>